<feature type="region of interest" description="Disordered" evidence="1">
    <location>
        <begin position="91"/>
        <end position="112"/>
    </location>
</feature>
<proteinExistence type="predicted"/>
<feature type="compositionally biased region" description="Polar residues" evidence="1">
    <location>
        <begin position="97"/>
        <end position="112"/>
    </location>
</feature>
<protein>
    <submittedName>
        <fullName evidence="2">Uncharacterized protein</fullName>
    </submittedName>
</protein>
<organism evidence="2 3">
    <name type="scientific">Brassica carinata</name>
    <name type="common">Ethiopian mustard</name>
    <name type="synonym">Abyssinian cabbage</name>
    <dbReference type="NCBI Taxonomy" id="52824"/>
    <lineage>
        <taxon>Eukaryota</taxon>
        <taxon>Viridiplantae</taxon>
        <taxon>Streptophyta</taxon>
        <taxon>Embryophyta</taxon>
        <taxon>Tracheophyta</taxon>
        <taxon>Spermatophyta</taxon>
        <taxon>Magnoliopsida</taxon>
        <taxon>eudicotyledons</taxon>
        <taxon>Gunneridae</taxon>
        <taxon>Pentapetalae</taxon>
        <taxon>rosids</taxon>
        <taxon>malvids</taxon>
        <taxon>Brassicales</taxon>
        <taxon>Brassicaceae</taxon>
        <taxon>Brassiceae</taxon>
        <taxon>Brassica</taxon>
    </lineage>
</organism>
<dbReference type="Proteomes" id="UP000886595">
    <property type="component" value="Unassembled WGS sequence"/>
</dbReference>
<sequence>MTHRVQLPKIDEARLNALRNPFQPSEHMADNFEQLSDDTSESMQVDQTSEKRTLRKRKEKTITGSKIEPSQDSFTFVDHSTRNFGRNNREILRRPSKSNGWAHSQYIQGGHS</sequence>
<reference evidence="2 3" key="1">
    <citation type="submission" date="2020-02" db="EMBL/GenBank/DDBJ databases">
        <authorList>
            <person name="Ma Q."/>
            <person name="Huang Y."/>
            <person name="Song X."/>
            <person name="Pei D."/>
        </authorList>
    </citation>
    <scope>NUCLEOTIDE SEQUENCE [LARGE SCALE GENOMIC DNA]</scope>
    <source>
        <strain evidence="2">Sxm20200214</strain>
        <tissue evidence="2">Leaf</tissue>
    </source>
</reference>
<dbReference type="OrthoDB" id="10554299at2759"/>
<feature type="region of interest" description="Disordered" evidence="1">
    <location>
        <begin position="22"/>
        <end position="62"/>
    </location>
</feature>
<evidence type="ECO:0000313" key="3">
    <source>
        <dbReference type="Proteomes" id="UP000886595"/>
    </source>
</evidence>
<gene>
    <name evidence="2" type="ORF">Bca52824_039704</name>
</gene>
<dbReference type="AlphaFoldDB" id="A0A8X7RU54"/>
<keyword evidence="3" id="KW-1185">Reference proteome</keyword>
<comment type="caution">
    <text evidence="2">The sequence shown here is derived from an EMBL/GenBank/DDBJ whole genome shotgun (WGS) entry which is preliminary data.</text>
</comment>
<accession>A0A8X7RU54</accession>
<evidence type="ECO:0000256" key="1">
    <source>
        <dbReference type="SAM" id="MobiDB-lite"/>
    </source>
</evidence>
<evidence type="ECO:0000313" key="2">
    <source>
        <dbReference type="EMBL" id="KAG2293035.1"/>
    </source>
</evidence>
<dbReference type="EMBL" id="JAAMPC010000009">
    <property type="protein sequence ID" value="KAG2293035.1"/>
    <property type="molecule type" value="Genomic_DNA"/>
</dbReference>
<name>A0A8X7RU54_BRACI</name>